<dbReference type="AlphaFoldDB" id="A0A4S8EVB9"/>
<dbReference type="CDD" id="cd07438">
    <property type="entry name" value="PHP_HisPPase_AMP"/>
    <property type="match status" value="1"/>
</dbReference>
<dbReference type="PANTHER" id="PTHR42924:SF3">
    <property type="entry name" value="POLYMERASE_HISTIDINOL PHOSPHATASE N-TERMINAL DOMAIN-CONTAINING PROTEIN"/>
    <property type="match status" value="1"/>
</dbReference>
<dbReference type="GO" id="GO:0004534">
    <property type="term" value="F:5'-3' RNA exonuclease activity"/>
    <property type="evidence" value="ECO:0007669"/>
    <property type="project" value="TreeGrafter"/>
</dbReference>
<feature type="domain" description="Polymerase/histidinol phosphatase N-terminal" evidence="1">
    <location>
        <begin position="13"/>
        <end position="78"/>
    </location>
</feature>
<dbReference type="OrthoDB" id="9804333at2"/>
<dbReference type="SUPFAM" id="SSF89550">
    <property type="entry name" value="PHP domain-like"/>
    <property type="match status" value="1"/>
</dbReference>
<organism evidence="2 3">
    <name type="scientific">Lampropedia puyangensis</name>
    <dbReference type="NCBI Taxonomy" id="1330072"/>
    <lineage>
        <taxon>Bacteria</taxon>
        <taxon>Pseudomonadati</taxon>
        <taxon>Pseudomonadota</taxon>
        <taxon>Betaproteobacteria</taxon>
        <taxon>Burkholderiales</taxon>
        <taxon>Comamonadaceae</taxon>
        <taxon>Lampropedia</taxon>
    </lineage>
</organism>
<dbReference type="InterPro" id="IPR003141">
    <property type="entry name" value="Pol/His_phosphatase_N"/>
</dbReference>
<dbReference type="InterPro" id="IPR052018">
    <property type="entry name" value="PHP_domain"/>
</dbReference>
<gene>
    <name evidence="2" type="ORF">E9531_14100</name>
</gene>
<dbReference type="Gene3D" id="3.20.20.140">
    <property type="entry name" value="Metal-dependent hydrolases"/>
    <property type="match status" value="1"/>
</dbReference>
<dbReference type="GO" id="GO:0035312">
    <property type="term" value="F:5'-3' DNA exonuclease activity"/>
    <property type="evidence" value="ECO:0007669"/>
    <property type="project" value="TreeGrafter"/>
</dbReference>
<name>A0A4S8EVB9_9BURK</name>
<reference evidence="2 3" key="1">
    <citation type="journal article" date="2015" name="Antonie Van Leeuwenhoek">
        <title>Lampropedia puyangensis sp. nov., isolated from symptomatic bark of Populus ? euramericana canker and emended description of Lampropedia hyalina (Ehrenberg 1832) Lee et al. 2004.</title>
        <authorList>
            <person name="Li Y."/>
            <person name="Wang T."/>
            <person name="Piao C.G."/>
            <person name="Wang L.F."/>
            <person name="Tian G.Z."/>
            <person name="Zhu T.H."/>
            <person name="Guo M.W."/>
        </authorList>
    </citation>
    <scope>NUCLEOTIDE SEQUENCE [LARGE SCALE GENOMIC DNA]</scope>
    <source>
        <strain evidence="2 3">2-bin</strain>
    </source>
</reference>
<dbReference type="Pfam" id="PF02811">
    <property type="entry name" value="PHP"/>
    <property type="match status" value="1"/>
</dbReference>
<dbReference type="EMBL" id="STFG01000020">
    <property type="protein sequence ID" value="THT98456.1"/>
    <property type="molecule type" value="Genomic_DNA"/>
</dbReference>
<dbReference type="RefSeq" id="WP_136574417.1">
    <property type="nucleotide sequence ID" value="NZ_STFG01000020.1"/>
</dbReference>
<dbReference type="SMART" id="SM00481">
    <property type="entry name" value="POLIIIAc"/>
    <property type="match status" value="1"/>
</dbReference>
<evidence type="ECO:0000313" key="3">
    <source>
        <dbReference type="Proteomes" id="UP000308917"/>
    </source>
</evidence>
<dbReference type="Gene3D" id="1.10.150.650">
    <property type="match status" value="1"/>
</dbReference>
<dbReference type="InterPro" id="IPR004013">
    <property type="entry name" value="PHP_dom"/>
</dbReference>
<keyword evidence="3" id="KW-1185">Reference proteome</keyword>
<comment type="caution">
    <text evidence="2">The sequence shown here is derived from an EMBL/GenBank/DDBJ whole genome shotgun (WGS) entry which is preliminary data.</text>
</comment>
<accession>A0A4S8EVB9</accession>
<evidence type="ECO:0000313" key="2">
    <source>
        <dbReference type="EMBL" id="THT98456.1"/>
    </source>
</evidence>
<evidence type="ECO:0000259" key="1">
    <source>
        <dbReference type="SMART" id="SM00481"/>
    </source>
</evidence>
<sequence length="288" mass="31323">MIREDNAVDALNADLHCHSTASDGVLTPAELAVRAKTNGVQLWSLTDHDTLAGQAQAAEVAADLRLPYVHGVELSVLFAGRTLHVVALRFDPSNTAFQSLVDANRALRDDRAQQMAYRLEQAGFQNAFEGALQMAGSRANLTRPHFARYLVESGQAQSVQDVFEHYLGDGKRCYVPTEWVAMSMAISAVREAGGVAVLAHPLAYHLRDWELDILALHFKQLGGEAIEVVSGARLSEAEMQRLAALASSLQLMGSRGSDFHLPIEGSGDLGHLPPLPKQALPVWNAWKE</sequence>
<dbReference type="PANTHER" id="PTHR42924">
    <property type="entry name" value="EXONUCLEASE"/>
    <property type="match status" value="1"/>
</dbReference>
<proteinExistence type="predicted"/>
<protein>
    <submittedName>
        <fullName evidence="2">PHP domain-containing protein</fullName>
    </submittedName>
</protein>
<dbReference type="InterPro" id="IPR016195">
    <property type="entry name" value="Pol/histidinol_Pase-like"/>
</dbReference>
<dbReference type="Proteomes" id="UP000308917">
    <property type="component" value="Unassembled WGS sequence"/>
</dbReference>